<accession>A0A378XM52</accession>
<dbReference type="PANTHER" id="PTHR36436">
    <property type="entry name" value="SLL5081 PROTEIN"/>
    <property type="match status" value="1"/>
</dbReference>
<dbReference type="AlphaFoldDB" id="A0A378XM52"/>
<gene>
    <name evidence="1" type="primary">ywqG</name>
    <name evidence="1" type="ORF">NCTC10343_00234</name>
</gene>
<protein>
    <submittedName>
        <fullName evidence="1">Uncharacterized protein ywqG</fullName>
    </submittedName>
</protein>
<dbReference type="GeneID" id="93349088"/>
<dbReference type="Gene3D" id="2.30.320.10">
    <property type="entry name" value="YwqG-like"/>
    <property type="match status" value="1"/>
</dbReference>
<evidence type="ECO:0000313" key="1">
    <source>
        <dbReference type="EMBL" id="SUA62179.1"/>
    </source>
</evidence>
<evidence type="ECO:0000313" key="2">
    <source>
        <dbReference type="Proteomes" id="UP000254400"/>
    </source>
</evidence>
<sequence length="312" mass="36162">MLQPPLKEELTRILEEHSLGEELKKEINQEAQAAIQFHLDHKENYERVGNSRIAGYPDLPPSIEWPCDSDGEYYTFIAQINLSELPFSPFEGLPHQGILYFFLGLDEPAYDIDHKVFYYNGDSSALKKTLPPNGKVEVCAENRDFTSYAISFQPILTLPSEGELGDILLDQYEELYELLYEHSDTVWGQHQSFAGNTRRDAYLRRNGLEGLLFNWHKSESQIHQEAEQAMHRGSTEYAEQLRSEVLPQLQEYQANREKHDQASENWHVLLSVSSLNEVGMCWWDAGYLEFFIDQRDLKNLDFTRTYVNLATS</sequence>
<dbReference type="InterPro" id="IPR035948">
    <property type="entry name" value="YwqG-like_sf"/>
</dbReference>
<reference evidence="1 2" key="1">
    <citation type="submission" date="2018-06" db="EMBL/GenBank/DDBJ databases">
        <authorList>
            <consortium name="Pathogen Informatics"/>
            <person name="Doyle S."/>
        </authorList>
    </citation>
    <scope>NUCLEOTIDE SEQUENCE [LARGE SCALE GENOMIC DNA]</scope>
    <source>
        <strain evidence="1 2">NCTC10343</strain>
    </source>
</reference>
<dbReference type="EMBL" id="UGSC01000001">
    <property type="protein sequence ID" value="SUA62179.1"/>
    <property type="molecule type" value="Genomic_DNA"/>
</dbReference>
<dbReference type="Pfam" id="PF09234">
    <property type="entry name" value="DUF1963"/>
    <property type="match status" value="1"/>
</dbReference>
<dbReference type="RefSeq" id="WP_019685816.1">
    <property type="nucleotide sequence ID" value="NZ_CP025957.1"/>
</dbReference>
<organism evidence="1 2">
    <name type="scientific">Paenibacillus polymyxa</name>
    <name type="common">Bacillus polymyxa</name>
    <dbReference type="NCBI Taxonomy" id="1406"/>
    <lineage>
        <taxon>Bacteria</taxon>
        <taxon>Bacillati</taxon>
        <taxon>Bacillota</taxon>
        <taxon>Bacilli</taxon>
        <taxon>Bacillales</taxon>
        <taxon>Paenibacillaceae</taxon>
        <taxon>Paenibacillus</taxon>
    </lineage>
</organism>
<dbReference type="PANTHER" id="PTHR36436:SF6">
    <property type="entry name" value="SLL5081 PROTEIN"/>
    <property type="match status" value="1"/>
</dbReference>
<dbReference type="SUPFAM" id="SSF103032">
    <property type="entry name" value="Hypothetical protein YwqG"/>
    <property type="match status" value="1"/>
</dbReference>
<name>A0A378XM52_PAEPO</name>
<dbReference type="InterPro" id="IPR015315">
    <property type="entry name" value="DUF1963"/>
</dbReference>
<dbReference type="Proteomes" id="UP000254400">
    <property type="component" value="Unassembled WGS sequence"/>
</dbReference>
<proteinExistence type="predicted"/>